<proteinExistence type="predicted"/>
<evidence type="ECO:0000313" key="1">
    <source>
        <dbReference type="EMBL" id="GFY24049.1"/>
    </source>
</evidence>
<dbReference type="Proteomes" id="UP000887159">
    <property type="component" value="Unassembled WGS sequence"/>
</dbReference>
<accession>A0A8X7BAP5</accession>
<keyword evidence="1" id="KW-0067">ATP-binding</keyword>
<keyword evidence="2" id="KW-1185">Reference proteome</keyword>
<dbReference type="EMBL" id="BMAU01021369">
    <property type="protein sequence ID" value="GFY24049.1"/>
    <property type="molecule type" value="Genomic_DNA"/>
</dbReference>
<dbReference type="GO" id="GO:0004386">
    <property type="term" value="F:helicase activity"/>
    <property type="evidence" value="ECO:0007669"/>
    <property type="project" value="UniProtKB-KW"/>
</dbReference>
<keyword evidence="1" id="KW-0347">Helicase</keyword>
<gene>
    <name evidence="1" type="primary">PIF1</name>
    <name evidence="1" type="ORF">TNCV_1011021</name>
</gene>
<keyword evidence="1" id="KW-0378">Hydrolase</keyword>
<comment type="caution">
    <text evidence="1">The sequence shown here is derived from an EMBL/GenBank/DDBJ whole genome shotgun (WGS) entry which is preliminary data.</text>
</comment>
<keyword evidence="1" id="KW-0547">Nucleotide-binding</keyword>
<protein>
    <submittedName>
        <fullName evidence="1">ATP-dependent DNA helicase</fullName>
    </submittedName>
</protein>
<name>A0A8X7BAP5_TRICX</name>
<evidence type="ECO:0000313" key="2">
    <source>
        <dbReference type="Proteomes" id="UP000887159"/>
    </source>
</evidence>
<organism evidence="1 2">
    <name type="scientific">Trichonephila clavipes</name>
    <name type="common">Golden silk orbweaver</name>
    <name type="synonym">Nephila clavipes</name>
    <dbReference type="NCBI Taxonomy" id="2585209"/>
    <lineage>
        <taxon>Eukaryota</taxon>
        <taxon>Metazoa</taxon>
        <taxon>Ecdysozoa</taxon>
        <taxon>Arthropoda</taxon>
        <taxon>Chelicerata</taxon>
        <taxon>Arachnida</taxon>
        <taxon>Araneae</taxon>
        <taxon>Araneomorphae</taxon>
        <taxon>Entelegynae</taxon>
        <taxon>Araneoidea</taxon>
        <taxon>Nephilidae</taxon>
        <taxon>Trichonephila</taxon>
    </lineage>
</organism>
<reference evidence="1" key="1">
    <citation type="submission" date="2020-08" db="EMBL/GenBank/DDBJ databases">
        <title>Multicomponent nature underlies the extraordinary mechanical properties of spider dragline silk.</title>
        <authorList>
            <person name="Kono N."/>
            <person name="Nakamura H."/>
            <person name="Mori M."/>
            <person name="Yoshida Y."/>
            <person name="Ohtoshi R."/>
            <person name="Malay A.D."/>
            <person name="Moran D.A.P."/>
            <person name="Tomita M."/>
            <person name="Numata K."/>
            <person name="Arakawa K."/>
        </authorList>
    </citation>
    <scope>NUCLEOTIDE SEQUENCE</scope>
</reference>
<sequence length="250" mass="28658">MHEDLGKTKVYAKFVRHTLTPEQKAMRSARNIISAAENDPNFYNSIVTGDSETNSFVSMQQVCLKFEQKFIFCELVTSNMDILLRCIREIDIGQSSIGDICAAHYVLDDGTNIIMVVVYISPNYTVNNIIKFLYKRLMIYGQVGSEELKENYHMLILILEGYFSVNFTFEDGQLYVNFLQDKLELQMNKVNNNRNETTTGHGTIDADLSRYLSNFRSKTYVSNFSYYKPIVSVLQSTTVITNVSDNESNE</sequence>
<dbReference type="AlphaFoldDB" id="A0A8X7BAP5"/>